<reference evidence="1" key="1">
    <citation type="submission" date="2024-03" db="EMBL/GenBank/DDBJ databases">
        <title>WGS assembly of Saponaria officinalis var. Norfolk2.</title>
        <authorList>
            <person name="Jenkins J."/>
            <person name="Shu S."/>
            <person name="Grimwood J."/>
            <person name="Barry K."/>
            <person name="Goodstein D."/>
            <person name="Schmutz J."/>
            <person name="Leebens-Mack J."/>
            <person name="Osbourn A."/>
        </authorList>
    </citation>
    <scope>NUCLEOTIDE SEQUENCE [LARGE SCALE GENOMIC DNA]</scope>
    <source>
        <strain evidence="1">JIC</strain>
    </source>
</reference>
<comment type="caution">
    <text evidence="1">The sequence shown here is derived from an EMBL/GenBank/DDBJ whole genome shotgun (WGS) entry which is preliminary data.</text>
</comment>
<dbReference type="EMBL" id="JBDFQZ010000012">
    <property type="protein sequence ID" value="KAK9674074.1"/>
    <property type="molecule type" value="Genomic_DNA"/>
</dbReference>
<accession>A0AAW1HDB2</accession>
<name>A0AAW1HDB2_SAPOF</name>
<dbReference type="PANTHER" id="PTHR33320">
    <property type="entry name" value="METHIONYL-TRNA SYNTHETASE"/>
    <property type="match status" value="1"/>
</dbReference>
<gene>
    <name evidence="1" type="ORF">RND81_12G209200</name>
</gene>
<organism evidence="1 2">
    <name type="scientific">Saponaria officinalis</name>
    <name type="common">Common soapwort</name>
    <name type="synonym">Lychnis saponaria</name>
    <dbReference type="NCBI Taxonomy" id="3572"/>
    <lineage>
        <taxon>Eukaryota</taxon>
        <taxon>Viridiplantae</taxon>
        <taxon>Streptophyta</taxon>
        <taxon>Embryophyta</taxon>
        <taxon>Tracheophyta</taxon>
        <taxon>Spermatophyta</taxon>
        <taxon>Magnoliopsida</taxon>
        <taxon>eudicotyledons</taxon>
        <taxon>Gunneridae</taxon>
        <taxon>Pentapetalae</taxon>
        <taxon>Caryophyllales</taxon>
        <taxon>Caryophyllaceae</taxon>
        <taxon>Caryophylleae</taxon>
        <taxon>Saponaria</taxon>
    </lineage>
</organism>
<proteinExistence type="predicted"/>
<dbReference type="PANTHER" id="PTHR33320:SF2">
    <property type="entry name" value="OS07G0564200 PROTEIN"/>
    <property type="match status" value="1"/>
</dbReference>
<sequence length="69" mass="7875">MVKKCILVVEKKKVRNYRPIARSCSRCGGGAHVVDMHTSFSFCCFPFYFKSWKAIICTFCGVILKSYNA</sequence>
<protein>
    <recommendedName>
        <fullName evidence="3">Zinc-ribbon 15 domain-containing protein</fullName>
    </recommendedName>
</protein>
<evidence type="ECO:0008006" key="3">
    <source>
        <dbReference type="Google" id="ProtNLM"/>
    </source>
</evidence>
<dbReference type="Proteomes" id="UP001443914">
    <property type="component" value="Unassembled WGS sequence"/>
</dbReference>
<dbReference type="AlphaFoldDB" id="A0AAW1HDB2"/>
<keyword evidence="2" id="KW-1185">Reference proteome</keyword>
<evidence type="ECO:0000313" key="1">
    <source>
        <dbReference type="EMBL" id="KAK9674074.1"/>
    </source>
</evidence>
<evidence type="ECO:0000313" key="2">
    <source>
        <dbReference type="Proteomes" id="UP001443914"/>
    </source>
</evidence>